<organism evidence="2 3">
    <name type="scientific">Camellia sinensis</name>
    <name type="common">Tea plant</name>
    <name type="synonym">Thea sinensis</name>
    <dbReference type="NCBI Taxonomy" id="4442"/>
    <lineage>
        <taxon>Eukaryota</taxon>
        <taxon>Viridiplantae</taxon>
        <taxon>Streptophyta</taxon>
        <taxon>Embryophyta</taxon>
        <taxon>Tracheophyta</taxon>
        <taxon>Spermatophyta</taxon>
        <taxon>Magnoliopsida</taxon>
        <taxon>eudicotyledons</taxon>
        <taxon>Gunneridae</taxon>
        <taxon>Pentapetalae</taxon>
        <taxon>asterids</taxon>
        <taxon>Ericales</taxon>
        <taxon>Theaceae</taxon>
        <taxon>Camellia</taxon>
    </lineage>
</organism>
<reference evidence="2 3" key="2">
    <citation type="submission" date="2020-07" db="EMBL/GenBank/DDBJ databases">
        <title>Genome assembly of wild tea tree DASZ reveals pedigree and selection history of tea varieties.</title>
        <authorList>
            <person name="Zhang W."/>
        </authorList>
    </citation>
    <scope>NUCLEOTIDE SEQUENCE [LARGE SCALE GENOMIC DNA]</scope>
    <source>
        <strain evidence="3">cv. G240</strain>
        <tissue evidence="2">Leaf</tissue>
    </source>
</reference>
<gene>
    <name evidence="2" type="ORF">HYC85_000360</name>
</gene>
<name>A0A7J7I3M2_CAMSI</name>
<reference evidence="3" key="1">
    <citation type="journal article" date="2020" name="Nat. Commun.">
        <title>Genome assembly of wild tea tree DASZ reveals pedigree and selection history of tea varieties.</title>
        <authorList>
            <person name="Zhang W."/>
            <person name="Zhang Y."/>
            <person name="Qiu H."/>
            <person name="Guo Y."/>
            <person name="Wan H."/>
            <person name="Zhang X."/>
            <person name="Scossa F."/>
            <person name="Alseekh S."/>
            <person name="Zhang Q."/>
            <person name="Wang P."/>
            <person name="Xu L."/>
            <person name="Schmidt M.H."/>
            <person name="Jia X."/>
            <person name="Li D."/>
            <person name="Zhu A."/>
            <person name="Guo F."/>
            <person name="Chen W."/>
            <person name="Ni D."/>
            <person name="Usadel B."/>
            <person name="Fernie A.R."/>
            <person name="Wen W."/>
        </authorList>
    </citation>
    <scope>NUCLEOTIDE SEQUENCE [LARGE SCALE GENOMIC DNA]</scope>
    <source>
        <strain evidence="3">cv. G240</strain>
    </source>
</reference>
<evidence type="ECO:0000256" key="1">
    <source>
        <dbReference type="SAM" id="MobiDB-lite"/>
    </source>
</evidence>
<sequence>MSSPKKGYTKQREREKDKPKRERERERESLVLCKPISLPRKGDGRETERGCREENCVLLTSFFVLLCH</sequence>
<evidence type="ECO:0000313" key="3">
    <source>
        <dbReference type="Proteomes" id="UP000593564"/>
    </source>
</evidence>
<comment type="caution">
    <text evidence="2">The sequence shown here is derived from an EMBL/GenBank/DDBJ whole genome shotgun (WGS) entry which is preliminary data.</text>
</comment>
<dbReference type="EMBL" id="JACBKZ010000001">
    <property type="protein sequence ID" value="KAF5959151.1"/>
    <property type="molecule type" value="Genomic_DNA"/>
</dbReference>
<dbReference type="AlphaFoldDB" id="A0A7J7I3M2"/>
<dbReference type="Proteomes" id="UP000593564">
    <property type="component" value="Unassembled WGS sequence"/>
</dbReference>
<feature type="compositionally biased region" description="Basic and acidic residues" evidence="1">
    <location>
        <begin position="10"/>
        <end position="28"/>
    </location>
</feature>
<keyword evidence="3" id="KW-1185">Reference proteome</keyword>
<feature type="region of interest" description="Disordered" evidence="1">
    <location>
        <begin position="1"/>
        <end position="28"/>
    </location>
</feature>
<evidence type="ECO:0000313" key="2">
    <source>
        <dbReference type="EMBL" id="KAF5959151.1"/>
    </source>
</evidence>
<accession>A0A7J7I3M2</accession>
<proteinExistence type="predicted"/>
<protein>
    <submittedName>
        <fullName evidence="2">Uncharacterized protein</fullName>
    </submittedName>
</protein>